<evidence type="ECO:0000313" key="1">
    <source>
        <dbReference type="Proteomes" id="UP000887565"/>
    </source>
</evidence>
<dbReference type="WBParaSite" id="nRc.2.0.1.t26354-RA">
    <property type="protein sequence ID" value="nRc.2.0.1.t26354-RA"/>
    <property type="gene ID" value="nRc.2.0.1.g26354"/>
</dbReference>
<organism evidence="1 2">
    <name type="scientific">Romanomermis culicivorax</name>
    <name type="common">Nematode worm</name>
    <dbReference type="NCBI Taxonomy" id="13658"/>
    <lineage>
        <taxon>Eukaryota</taxon>
        <taxon>Metazoa</taxon>
        <taxon>Ecdysozoa</taxon>
        <taxon>Nematoda</taxon>
        <taxon>Enoplea</taxon>
        <taxon>Dorylaimia</taxon>
        <taxon>Mermithida</taxon>
        <taxon>Mermithoidea</taxon>
        <taxon>Mermithidae</taxon>
        <taxon>Romanomermis</taxon>
    </lineage>
</organism>
<accession>A0A915JJK3</accession>
<keyword evidence="1" id="KW-1185">Reference proteome</keyword>
<proteinExistence type="predicted"/>
<reference evidence="2" key="1">
    <citation type="submission" date="2022-11" db="UniProtKB">
        <authorList>
            <consortium name="WormBaseParasite"/>
        </authorList>
    </citation>
    <scope>IDENTIFICATION</scope>
</reference>
<dbReference type="AlphaFoldDB" id="A0A915JJK3"/>
<evidence type="ECO:0000313" key="2">
    <source>
        <dbReference type="WBParaSite" id="nRc.2.0.1.t26354-RA"/>
    </source>
</evidence>
<protein>
    <submittedName>
        <fullName evidence="2">Uncharacterized protein</fullName>
    </submittedName>
</protein>
<dbReference type="Proteomes" id="UP000887565">
    <property type="component" value="Unplaced"/>
</dbReference>
<name>A0A915JJK3_ROMCU</name>
<sequence length="87" mass="9682">MNATVKPGSASTCTENFWVKLGTGVNSPRSKPGSKAMLTFRDNENNGRSEVLLVQQLIDKHNKSIEIDGYRQKRVPESQNSQDVIPH</sequence>